<proteinExistence type="predicted"/>
<dbReference type="InterPro" id="IPR021224">
    <property type="entry name" value="DUF2690"/>
</dbReference>
<sequence>MTVQRSLVSSLGAVTLAVMALLGPATAAEAAGCAGNTCTGKNPHSQGCDQGADVLDRAIPSGGGPRVELRRSKRCSAAWARFDGPANENWRAKLDIQGRKPVIIHASQSYAAYTTMVGTSSRYRACIEEYGGGWTCTKWH</sequence>
<feature type="chain" id="PRO_5038755068" evidence="1">
    <location>
        <begin position="28"/>
        <end position="140"/>
    </location>
</feature>
<protein>
    <submittedName>
        <fullName evidence="2">DUF2690 domain-containing protein</fullName>
    </submittedName>
</protein>
<keyword evidence="1" id="KW-0732">Signal</keyword>
<dbReference type="Pfam" id="PF10901">
    <property type="entry name" value="DUF2690"/>
    <property type="match status" value="1"/>
</dbReference>
<keyword evidence="3" id="KW-1185">Reference proteome</keyword>
<name>A0A939FQP1_9ACTN</name>
<organism evidence="2 3">
    <name type="scientific">Streptomyces triculaminicus</name>
    <dbReference type="NCBI Taxonomy" id="2816232"/>
    <lineage>
        <taxon>Bacteria</taxon>
        <taxon>Bacillati</taxon>
        <taxon>Actinomycetota</taxon>
        <taxon>Actinomycetes</taxon>
        <taxon>Kitasatosporales</taxon>
        <taxon>Streptomycetaceae</taxon>
        <taxon>Streptomyces</taxon>
    </lineage>
</organism>
<reference evidence="2" key="1">
    <citation type="submission" date="2021-03" db="EMBL/GenBank/DDBJ databases">
        <title>Streptomyces strains.</title>
        <authorList>
            <person name="Lund M.B."/>
            <person name="Toerring T."/>
        </authorList>
    </citation>
    <scope>NUCLEOTIDE SEQUENCE</scope>
    <source>
        <strain evidence="2">JCM 4242</strain>
    </source>
</reference>
<accession>A0A939FQP1</accession>
<feature type="signal peptide" evidence="1">
    <location>
        <begin position="1"/>
        <end position="27"/>
    </location>
</feature>
<comment type="caution">
    <text evidence="2">The sequence shown here is derived from an EMBL/GenBank/DDBJ whole genome shotgun (WGS) entry which is preliminary data.</text>
</comment>
<evidence type="ECO:0000256" key="1">
    <source>
        <dbReference type="SAM" id="SignalP"/>
    </source>
</evidence>
<dbReference type="EMBL" id="JAFMOF010000002">
    <property type="protein sequence ID" value="MBO0654220.1"/>
    <property type="molecule type" value="Genomic_DNA"/>
</dbReference>
<dbReference type="AlphaFoldDB" id="A0A939FQP1"/>
<evidence type="ECO:0000313" key="3">
    <source>
        <dbReference type="Proteomes" id="UP000664781"/>
    </source>
</evidence>
<evidence type="ECO:0000313" key="2">
    <source>
        <dbReference type="EMBL" id="MBO0654220.1"/>
    </source>
</evidence>
<gene>
    <name evidence="2" type="ORF">J1792_16005</name>
</gene>
<dbReference type="Proteomes" id="UP000664781">
    <property type="component" value="Unassembled WGS sequence"/>
</dbReference>